<evidence type="ECO:0000256" key="1">
    <source>
        <dbReference type="ARBA" id="ARBA00006484"/>
    </source>
</evidence>
<proteinExistence type="inferred from homology"/>
<gene>
    <name evidence="3" type="ORF">MGWOODY_XGa851</name>
</gene>
<organism evidence="3">
    <name type="scientific">hydrothermal vent metagenome</name>
    <dbReference type="NCBI Taxonomy" id="652676"/>
    <lineage>
        <taxon>unclassified sequences</taxon>
        <taxon>metagenomes</taxon>
        <taxon>ecological metagenomes</taxon>
    </lineage>
</organism>
<dbReference type="Pfam" id="PF13561">
    <property type="entry name" value="adh_short_C2"/>
    <property type="match status" value="1"/>
</dbReference>
<dbReference type="SUPFAM" id="SSF51735">
    <property type="entry name" value="NAD(P)-binding Rossmann-fold domains"/>
    <property type="match status" value="1"/>
</dbReference>
<dbReference type="FunFam" id="3.40.50.720:FF:000173">
    <property type="entry name" value="3-oxoacyl-[acyl-carrier protein] reductase"/>
    <property type="match status" value="1"/>
</dbReference>
<dbReference type="PANTHER" id="PTHR42879">
    <property type="entry name" value="3-OXOACYL-(ACYL-CARRIER-PROTEIN) REDUCTASE"/>
    <property type="match status" value="1"/>
</dbReference>
<dbReference type="AlphaFoldDB" id="A0A161JPN2"/>
<dbReference type="Gene3D" id="3.40.50.720">
    <property type="entry name" value="NAD(P)-binding Rossmann-like Domain"/>
    <property type="match status" value="1"/>
</dbReference>
<comment type="similarity">
    <text evidence="1">Belongs to the short-chain dehydrogenases/reductases (SDR) family.</text>
</comment>
<dbReference type="EMBL" id="CZRL01000104">
    <property type="protein sequence ID" value="CUS54563.1"/>
    <property type="molecule type" value="Genomic_DNA"/>
</dbReference>
<dbReference type="InterPro" id="IPR036291">
    <property type="entry name" value="NAD(P)-bd_dom_sf"/>
</dbReference>
<dbReference type="PRINTS" id="PR00081">
    <property type="entry name" value="GDHRDH"/>
</dbReference>
<name>A0A161JPN2_9ZZZZ</name>
<dbReference type="InterPro" id="IPR002347">
    <property type="entry name" value="SDR_fam"/>
</dbReference>
<dbReference type="PANTHER" id="PTHR42879:SF2">
    <property type="entry name" value="3-OXOACYL-[ACYL-CARRIER-PROTEIN] REDUCTASE FABG"/>
    <property type="match status" value="1"/>
</dbReference>
<keyword evidence="2 3" id="KW-0560">Oxidoreductase</keyword>
<dbReference type="GO" id="GO:0004316">
    <property type="term" value="F:3-oxoacyl-[acyl-carrier-protein] reductase (NADPH) activity"/>
    <property type="evidence" value="ECO:0007669"/>
    <property type="project" value="UniProtKB-EC"/>
</dbReference>
<reference evidence="3" key="1">
    <citation type="submission" date="2015-10" db="EMBL/GenBank/DDBJ databases">
        <authorList>
            <person name="Gilbert D.G."/>
        </authorList>
    </citation>
    <scope>NUCLEOTIDE SEQUENCE</scope>
</reference>
<dbReference type="InterPro" id="IPR050259">
    <property type="entry name" value="SDR"/>
</dbReference>
<sequence>MNNLHPVSRTALVTGSGRNIGRSIAVAIGELGHNVVVNGSADRAACEAVAAEVEQAGGRAVVAMGDVSRRESFDHLIKVAHDAFGSVDILINNAAIRPEKPFLDTTDADWHRVLDVDLNAVFYGCRAALPGMVSNNWGRIINLTGMNAIHGYSGRAPVSVAKHGVWGLTKALAKEFGPSGITVNAISPGPIRPEHDDPIQSQHLHGQVGRIPLGHLGEPYHIASLCAYLISDGGGFVSGQMIACNGAAET</sequence>
<accession>A0A161JPN2</accession>
<evidence type="ECO:0000256" key="2">
    <source>
        <dbReference type="ARBA" id="ARBA00023002"/>
    </source>
</evidence>
<evidence type="ECO:0000313" key="3">
    <source>
        <dbReference type="EMBL" id="CUS54563.1"/>
    </source>
</evidence>
<dbReference type="PRINTS" id="PR00080">
    <property type="entry name" value="SDRFAMILY"/>
</dbReference>
<protein>
    <submittedName>
        <fullName evidence="3">3-oxoacyl-[acyl-carrier protein] reductase</fullName>
        <ecNumber evidence="3">1.1.1.100</ecNumber>
    </submittedName>
</protein>
<dbReference type="EC" id="1.1.1.100" evidence="3"/>